<dbReference type="Proteomes" id="UP001358586">
    <property type="component" value="Chromosome 10"/>
</dbReference>
<keyword evidence="2" id="KW-1185">Reference proteome</keyword>
<reference evidence="1 2" key="1">
    <citation type="submission" date="2023-03" db="EMBL/GenBank/DDBJ databases">
        <title>WGS of Gossypium arboreum.</title>
        <authorList>
            <person name="Yu D."/>
        </authorList>
    </citation>
    <scope>NUCLEOTIDE SEQUENCE [LARGE SCALE GENOMIC DNA]</scope>
    <source>
        <tissue evidence="1">Leaf</tissue>
    </source>
</reference>
<name>A0ABR0NNQ5_GOSAR</name>
<gene>
    <name evidence="1" type="ORF">PVK06_036842</name>
</gene>
<evidence type="ECO:0000313" key="1">
    <source>
        <dbReference type="EMBL" id="KAK5795573.1"/>
    </source>
</evidence>
<protein>
    <submittedName>
        <fullName evidence="1">Uncharacterized protein</fullName>
    </submittedName>
</protein>
<sequence length="62" mass="6966">MGMGTQLSGANKSSLEHNQGLEIAISNISPNLEHRNCARHMFANWLGRKLGKSYEYMVFGRL</sequence>
<evidence type="ECO:0000313" key="2">
    <source>
        <dbReference type="Proteomes" id="UP001358586"/>
    </source>
</evidence>
<accession>A0ABR0NNQ5</accession>
<dbReference type="EMBL" id="JARKNE010000010">
    <property type="protein sequence ID" value="KAK5795573.1"/>
    <property type="molecule type" value="Genomic_DNA"/>
</dbReference>
<organism evidence="1 2">
    <name type="scientific">Gossypium arboreum</name>
    <name type="common">Tree cotton</name>
    <name type="synonym">Gossypium nanking</name>
    <dbReference type="NCBI Taxonomy" id="29729"/>
    <lineage>
        <taxon>Eukaryota</taxon>
        <taxon>Viridiplantae</taxon>
        <taxon>Streptophyta</taxon>
        <taxon>Embryophyta</taxon>
        <taxon>Tracheophyta</taxon>
        <taxon>Spermatophyta</taxon>
        <taxon>Magnoliopsida</taxon>
        <taxon>eudicotyledons</taxon>
        <taxon>Gunneridae</taxon>
        <taxon>Pentapetalae</taxon>
        <taxon>rosids</taxon>
        <taxon>malvids</taxon>
        <taxon>Malvales</taxon>
        <taxon>Malvaceae</taxon>
        <taxon>Malvoideae</taxon>
        <taxon>Gossypium</taxon>
    </lineage>
</organism>
<comment type="caution">
    <text evidence="1">The sequence shown here is derived from an EMBL/GenBank/DDBJ whole genome shotgun (WGS) entry which is preliminary data.</text>
</comment>
<proteinExistence type="predicted"/>